<sequence>MPREYHHLTAEDRAHFLEHGWLKVSNAIDQRYMEEWMADLWTRLGYDAEDKSTWEETYIKLPRHREVPAPELCPKAWEKIVEIVGGDDKIDPVRERYYGDQFIINFGSEYWKTHEIPPNEAIGWHHDNDWYRQFLDSSGNALTIICCFTDIPARGGGTLVAEDGIEGVCKYLYDHPEGLDSPFEDTLYTHIPSCKKFATIEAKAGDVFITHGLLPHTWSENHLHYARVISNPHVNLVEPFNLNRKDSDYTMCEQVILRALGRESVPEFKPTRPRLSHYPRTAFFKRARVAEELQRMIQAAESKGLGPESVDSIYLKGEEAIKEHEKRNGYDKEIGPGGVLEWKAGNKYETVRPASKAVLV</sequence>
<name>A0A1Y2B8I2_9TREE</name>
<evidence type="ECO:0000313" key="1">
    <source>
        <dbReference type="EMBL" id="ORY31054.1"/>
    </source>
</evidence>
<dbReference type="InParanoid" id="A0A1Y2B8I2"/>
<dbReference type="Gene3D" id="2.60.120.620">
    <property type="entry name" value="q2cbj1_9rhob like domain"/>
    <property type="match status" value="1"/>
</dbReference>
<proteinExistence type="predicted"/>
<reference evidence="1 2" key="1">
    <citation type="submission" date="2016-07" db="EMBL/GenBank/DDBJ databases">
        <title>Pervasive Adenine N6-methylation of Active Genes in Fungi.</title>
        <authorList>
            <consortium name="DOE Joint Genome Institute"/>
            <person name="Mondo S.J."/>
            <person name="Dannebaum R.O."/>
            <person name="Kuo R.C."/>
            <person name="Labutti K."/>
            <person name="Haridas S."/>
            <person name="Kuo A."/>
            <person name="Salamov A."/>
            <person name="Ahrendt S.R."/>
            <person name="Lipzen A."/>
            <person name="Sullivan W."/>
            <person name="Andreopoulos W.B."/>
            <person name="Clum A."/>
            <person name="Lindquist E."/>
            <person name="Daum C."/>
            <person name="Ramamoorthy G.K."/>
            <person name="Gryganskyi A."/>
            <person name="Culley D."/>
            <person name="Magnuson J.K."/>
            <person name="James T.Y."/>
            <person name="O'Malley M.A."/>
            <person name="Stajich J.E."/>
            <person name="Spatafora J.W."/>
            <person name="Visel A."/>
            <person name="Grigoriev I.V."/>
        </authorList>
    </citation>
    <scope>NUCLEOTIDE SEQUENCE [LARGE SCALE GENOMIC DNA]</scope>
    <source>
        <strain evidence="1 2">68-887.2</strain>
    </source>
</reference>
<dbReference type="EMBL" id="MCFC01000017">
    <property type="protein sequence ID" value="ORY31054.1"/>
    <property type="molecule type" value="Genomic_DNA"/>
</dbReference>
<dbReference type="SUPFAM" id="SSF51197">
    <property type="entry name" value="Clavaminate synthase-like"/>
    <property type="match status" value="1"/>
</dbReference>
<dbReference type="OrthoDB" id="4664297at2759"/>
<organism evidence="1 2">
    <name type="scientific">Naematelia encephala</name>
    <dbReference type="NCBI Taxonomy" id="71784"/>
    <lineage>
        <taxon>Eukaryota</taxon>
        <taxon>Fungi</taxon>
        <taxon>Dikarya</taxon>
        <taxon>Basidiomycota</taxon>
        <taxon>Agaricomycotina</taxon>
        <taxon>Tremellomycetes</taxon>
        <taxon>Tremellales</taxon>
        <taxon>Naemateliaceae</taxon>
        <taxon>Naematelia</taxon>
    </lineage>
</organism>
<evidence type="ECO:0000313" key="2">
    <source>
        <dbReference type="Proteomes" id="UP000193986"/>
    </source>
</evidence>
<dbReference type="Proteomes" id="UP000193986">
    <property type="component" value="Unassembled WGS sequence"/>
</dbReference>
<comment type="caution">
    <text evidence="1">The sequence shown here is derived from an EMBL/GenBank/DDBJ whole genome shotgun (WGS) entry which is preliminary data.</text>
</comment>
<protein>
    <recommendedName>
        <fullName evidence="3">Phytanoyl-CoA dioxygenase</fullName>
    </recommendedName>
</protein>
<keyword evidence="2" id="KW-1185">Reference proteome</keyword>
<evidence type="ECO:0008006" key="3">
    <source>
        <dbReference type="Google" id="ProtNLM"/>
    </source>
</evidence>
<accession>A0A1Y2B8I2</accession>
<dbReference type="AlphaFoldDB" id="A0A1Y2B8I2"/>
<gene>
    <name evidence="1" type="ORF">BCR39DRAFT_494260</name>
</gene>